<proteinExistence type="predicted"/>
<dbReference type="PROSITE" id="PS00798">
    <property type="entry name" value="ALDOKETO_REDUCTASE_1"/>
    <property type="match status" value="1"/>
</dbReference>
<dbReference type="InterPro" id="IPR023210">
    <property type="entry name" value="NADP_OxRdtase_dom"/>
</dbReference>
<reference evidence="6" key="1">
    <citation type="submission" date="2020-04" db="EMBL/GenBank/DDBJ databases">
        <title>Analysis of mating type loci in Filobasidium floriforme.</title>
        <authorList>
            <person name="Nowrousian M."/>
        </authorList>
    </citation>
    <scope>NUCLEOTIDE SEQUENCE</scope>
    <source>
        <strain evidence="6">CBS 6242</strain>
    </source>
</reference>
<evidence type="ECO:0000256" key="1">
    <source>
        <dbReference type="ARBA" id="ARBA00023002"/>
    </source>
</evidence>
<comment type="caution">
    <text evidence="6">The sequence shown here is derived from an EMBL/GenBank/DDBJ whole genome shotgun (WGS) entry which is preliminary data.</text>
</comment>
<gene>
    <name evidence="6" type="ORF">FFLO_04962</name>
</gene>
<evidence type="ECO:0000313" key="7">
    <source>
        <dbReference type="Proteomes" id="UP000812966"/>
    </source>
</evidence>
<dbReference type="GO" id="GO:0016616">
    <property type="term" value="F:oxidoreductase activity, acting on the CH-OH group of donors, NAD or NADP as acceptor"/>
    <property type="evidence" value="ECO:0007669"/>
    <property type="project" value="UniProtKB-ARBA"/>
</dbReference>
<dbReference type="InterPro" id="IPR020471">
    <property type="entry name" value="AKR"/>
</dbReference>
<dbReference type="AlphaFoldDB" id="A0A8K0NNP6"/>
<dbReference type="Proteomes" id="UP000812966">
    <property type="component" value="Unassembled WGS sequence"/>
</dbReference>
<feature type="domain" description="NADP-dependent oxidoreductase" evidence="5">
    <location>
        <begin position="22"/>
        <end position="285"/>
    </location>
</feature>
<evidence type="ECO:0000256" key="4">
    <source>
        <dbReference type="PIRSR" id="PIRSR000097-3"/>
    </source>
</evidence>
<organism evidence="6 7">
    <name type="scientific">Filobasidium floriforme</name>
    <dbReference type="NCBI Taxonomy" id="5210"/>
    <lineage>
        <taxon>Eukaryota</taxon>
        <taxon>Fungi</taxon>
        <taxon>Dikarya</taxon>
        <taxon>Basidiomycota</taxon>
        <taxon>Agaricomycotina</taxon>
        <taxon>Tremellomycetes</taxon>
        <taxon>Filobasidiales</taxon>
        <taxon>Filobasidiaceae</taxon>
        <taxon>Filobasidium</taxon>
    </lineage>
</organism>
<keyword evidence="7" id="KW-1185">Reference proteome</keyword>
<feature type="binding site" evidence="3">
    <location>
        <position position="113"/>
    </location>
    <ligand>
        <name>substrate</name>
    </ligand>
</feature>
<evidence type="ECO:0000313" key="6">
    <source>
        <dbReference type="EMBL" id="KAG7530536.1"/>
    </source>
</evidence>
<dbReference type="PRINTS" id="PR00069">
    <property type="entry name" value="ALDKETRDTASE"/>
</dbReference>
<protein>
    <recommendedName>
        <fullName evidence="5">NADP-dependent oxidoreductase domain-containing protein</fullName>
    </recommendedName>
</protein>
<dbReference type="Pfam" id="PF00248">
    <property type="entry name" value="Aldo_ket_red"/>
    <property type="match status" value="1"/>
</dbReference>
<keyword evidence="1" id="KW-0560">Oxidoreductase</keyword>
<dbReference type="Gene3D" id="3.20.20.100">
    <property type="entry name" value="NADP-dependent oxidoreductase domain"/>
    <property type="match status" value="1"/>
</dbReference>
<dbReference type="FunFam" id="3.20.20.100:FF:000002">
    <property type="entry name" value="2,5-diketo-D-gluconic acid reductase A"/>
    <property type="match status" value="1"/>
</dbReference>
<dbReference type="CDD" id="cd19071">
    <property type="entry name" value="AKR_AKR1-5-like"/>
    <property type="match status" value="1"/>
</dbReference>
<dbReference type="InterPro" id="IPR036812">
    <property type="entry name" value="NAD(P)_OxRdtase_dom_sf"/>
</dbReference>
<dbReference type="PANTHER" id="PTHR43827:SF13">
    <property type="entry name" value="ALDO_KETO REDUCTASE FAMILY PROTEIN"/>
    <property type="match status" value="1"/>
</dbReference>
<name>A0A8K0NNP6_9TREE</name>
<feature type="site" description="Lowers pKa of active site Tyr" evidence="4">
    <location>
        <position position="80"/>
    </location>
</feature>
<accession>A0A8K0NNP6</accession>
<dbReference type="InterPro" id="IPR018170">
    <property type="entry name" value="Aldo/ket_reductase_CS"/>
</dbReference>
<evidence type="ECO:0000256" key="3">
    <source>
        <dbReference type="PIRSR" id="PIRSR000097-2"/>
    </source>
</evidence>
<dbReference type="OrthoDB" id="416253at2759"/>
<evidence type="ECO:0000256" key="2">
    <source>
        <dbReference type="PIRSR" id="PIRSR000097-1"/>
    </source>
</evidence>
<dbReference type="EMBL" id="JABELV010000115">
    <property type="protein sequence ID" value="KAG7530536.1"/>
    <property type="molecule type" value="Genomic_DNA"/>
</dbReference>
<dbReference type="PIRSF" id="PIRSF000097">
    <property type="entry name" value="AKR"/>
    <property type="match status" value="1"/>
</dbReference>
<dbReference type="SUPFAM" id="SSF51430">
    <property type="entry name" value="NAD(P)-linked oxidoreductase"/>
    <property type="match status" value="1"/>
</dbReference>
<dbReference type="PANTHER" id="PTHR43827">
    <property type="entry name" value="2,5-DIKETO-D-GLUCONIC ACID REDUCTASE"/>
    <property type="match status" value="1"/>
</dbReference>
<feature type="active site" description="Proton donor" evidence="2">
    <location>
        <position position="55"/>
    </location>
</feature>
<sequence>MSQVKYSDPGLTLNTAATIPSLGLGVYQLEGEECKELVLQALKTGYRLIDTAQFYRNENAVGQAVRESGIPREEIFITTKVQAGAHTVEGCKRKVEKSLSDLGLDYIDLFLIHGPLMGPEKRVDTWSNLVDFMHRSEGKIRAVGVSNFGIAHLEALREEGLEIPSVNQIELHPHLPQTPIVDYCKSKGIVIQAYCPLMRGQQNQASLGEGAGWAGKAGFGWDHEGLKGVAEKENMTIGQVLLKWSIQKGYCPQAKTSSPTRLKENLDVLHLPPLSEESMNELEKMNLEGREEEVGRLALEWNPVDCP</sequence>
<evidence type="ECO:0000259" key="5">
    <source>
        <dbReference type="Pfam" id="PF00248"/>
    </source>
</evidence>